<evidence type="ECO:0000313" key="3">
    <source>
        <dbReference type="Proteomes" id="UP000559809"/>
    </source>
</evidence>
<accession>A0A853FYX7</accession>
<evidence type="ECO:0000313" key="2">
    <source>
        <dbReference type="EMBL" id="NYT49279.1"/>
    </source>
</evidence>
<sequence length="102" mass="11285">MNEMTIDLALGLAAGLVLGGIHLRWLWQSTRRLARGARRPLALLWGAALRLGLVAAGLLLVVRWADQPAIALPAALAGFMLVRLLVFWRVRRTERRTDANHA</sequence>
<dbReference type="EMBL" id="JACCEM010000004">
    <property type="protein sequence ID" value="NYT49279.1"/>
    <property type="molecule type" value="Genomic_DNA"/>
</dbReference>
<feature type="transmembrane region" description="Helical" evidence="1">
    <location>
        <begin position="70"/>
        <end position="88"/>
    </location>
</feature>
<protein>
    <recommendedName>
        <fullName evidence="4">ATP synthase subunit I</fullName>
    </recommendedName>
</protein>
<organism evidence="2 3">
    <name type="scientific">Parapusillimonas granuli</name>
    <dbReference type="NCBI Taxonomy" id="380911"/>
    <lineage>
        <taxon>Bacteria</taxon>
        <taxon>Pseudomonadati</taxon>
        <taxon>Pseudomonadota</taxon>
        <taxon>Betaproteobacteria</taxon>
        <taxon>Burkholderiales</taxon>
        <taxon>Alcaligenaceae</taxon>
        <taxon>Parapusillimonas</taxon>
    </lineage>
</organism>
<dbReference type="Proteomes" id="UP000559809">
    <property type="component" value="Unassembled WGS sequence"/>
</dbReference>
<dbReference type="InterPro" id="IPR017581">
    <property type="entry name" value="AtpR-like"/>
</dbReference>
<evidence type="ECO:0008006" key="4">
    <source>
        <dbReference type="Google" id="ProtNLM"/>
    </source>
</evidence>
<proteinExistence type="predicted"/>
<evidence type="ECO:0000256" key="1">
    <source>
        <dbReference type="SAM" id="Phobius"/>
    </source>
</evidence>
<keyword evidence="1" id="KW-1133">Transmembrane helix</keyword>
<dbReference type="Pfam" id="PF12966">
    <property type="entry name" value="AtpR"/>
    <property type="match status" value="1"/>
</dbReference>
<keyword evidence="1" id="KW-0472">Membrane</keyword>
<name>A0A853FYX7_9BURK</name>
<feature type="transmembrane region" description="Helical" evidence="1">
    <location>
        <begin position="6"/>
        <end position="27"/>
    </location>
</feature>
<reference evidence="2 3" key="1">
    <citation type="submission" date="2020-07" db="EMBL/GenBank/DDBJ databases">
        <title>Taxonomic revisions and descriptions of new bacterial species based on genomic comparisons in the high-G+C-content subgroup of the family Alcaligenaceae.</title>
        <authorList>
            <person name="Szabo A."/>
            <person name="Felfoldi T."/>
        </authorList>
    </citation>
    <scope>NUCLEOTIDE SEQUENCE [LARGE SCALE GENOMIC DNA]</scope>
    <source>
        <strain evidence="2 3">LMG 24012</strain>
    </source>
</reference>
<keyword evidence="3" id="KW-1185">Reference proteome</keyword>
<comment type="caution">
    <text evidence="2">The sequence shown here is derived from an EMBL/GenBank/DDBJ whole genome shotgun (WGS) entry which is preliminary data.</text>
</comment>
<dbReference type="AlphaFoldDB" id="A0A853FYX7"/>
<feature type="transmembrane region" description="Helical" evidence="1">
    <location>
        <begin position="39"/>
        <end position="64"/>
    </location>
</feature>
<gene>
    <name evidence="2" type="ORF">H0A72_08145</name>
</gene>
<keyword evidence="1" id="KW-0812">Transmembrane</keyword>
<dbReference type="RefSeq" id="WP_180154586.1">
    <property type="nucleotide sequence ID" value="NZ_JACCEM010000004.1"/>
</dbReference>